<dbReference type="PANTHER" id="PTHR31123">
    <property type="entry name" value="ACCUMULATION OF DYADS PROTEIN 2-RELATED"/>
    <property type="match status" value="1"/>
</dbReference>
<feature type="transmembrane region" description="Helical" evidence="7">
    <location>
        <begin position="93"/>
        <end position="114"/>
    </location>
</feature>
<evidence type="ECO:0000313" key="9">
    <source>
        <dbReference type="Proteomes" id="UP000027456"/>
    </source>
</evidence>
<reference evidence="8 9" key="1">
    <citation type="submission" date="2013-12" db="EMBL/GenBank/DDBJ databases">
        <authorList>
            <person name="Cubeta M."/>
            <person name="Pakala S."/>
            <person name="Fedorova N."/>
            <person name="Thomas E."/>
            <person name="Dean R."/>
            <person name="Jabaji S."/>
            <person name="Neate S."/>
            <person name="Toda T."/>
            <person name="Tavantzis S."/>
            <person name="Vilgalys R."/>
            <person name="Bharathan N."/>
            <person name="Pakala S."/>
            <person name="Losada L.S."/>
            <person name="Zafar N."/>
            <person name="Nierman W."/>
        </authorList>
    </citation>
    <scope>NUCLEOTIDE SEQUENCE [LARGE SCALE GENOMIC DNA]</scope>
    <source>
        <strain evidence="8 9">123E</strain>
    </source>
</reference>
<dbReference type="EMBL" id="AZST01000064">
    <property type="protein sequence ID" value="KEP53354.1"/>
    <property type="molecule type" value="Genomic_DNA"/>
</dbReference>
<dbReference type="AlphaFoldDB" id="A0A074S291"/>
<evidence type="ECO:0000256" key="4">
    <source>
        <dbReference type="ARBA" id="ARBA00022989"/>
    </source>
</evidence>
<evidence type="ECO:0000256" key="3">
    <source>
        <dbReference type="ARBA" id="ARBA00022692"/>
    </source>
</evidence>
<proteinExistence type="inferred from homology"/>
<dbReference type="Proteomes" id="UP000027456">
    <property type="component" value="Unassembled WGS sequence"/>
</dbReference>
<protein>
    <submittedName>
        <fullName evidence="8">GPR1/FUN34/yaaH family protein</fullName>
    </submittedName>
</protein>
<evidence type="ECO:0000256" key="7">
    <source>
        <dbReference type="SAM" id="Phobius"/>
    </source>
</evidence>
<dbReference type="InterPro" id="IPR051633">
    <property type="entry name" value="AceTr"/>
</dbReference>
<gene>
    <name evidence="8" type="ORF">V565_032090</name>
</gene>
<organism evidence="8 9">
    <name type="scientific">Rhizoctonia solani 123E</name>
    <dbReference type="NCBI Taxonomy" id="1423351"/>
    <lineage>
        <taxon>Eukaryota</taxon>
        <taxon>Fungi</taxon>
        <taxon>Dikarya</taxon>
        <taxon>Basidiomycota</taxon>
        <taxon>Agaricomycotina</taxon>
        <taxon>Agaricomycetes</taxon>
        <taxon>Cantharellales</taxon>
        <taxon>Ceratobasidiaceae</taxon>
        <taxon>Rhizoctonia</taxon>
    </lineage>
</organism>
<keyword evidence="4 7" id="KW-1133">Transmembrane helix</keyword>
<dbReference type="Pfam" id="PF01184">
    <property type="entry name" value="Gpr1_Fun34_YaaH"/>
    <property type="match status" value="1"/>
</dbReference>
<evidence type="ECO:0000256" key="1">
    <source>
        <dbReference type="ARBA" id="ARBA00004141"/>
    </source>
</evidence>
<dbReference type="OrthoDB" id="3648309at2759"/>
<feature type="region of interest" description="Disordered" evidence="6">
    <location>
        <begin position="1"/>
        <end position="20"/>
    </location>
</feature>
<dbReference type="InterPro" id="IPR000791">
    <property type="entry name" value="Gpr1/Fun34/SatP-like"/>
</dbReference>
<feature type="transmembrane region" description="Helical" evidence="7">
    <location>
        <begin position="189"/>
        <end position="207"/>
    </location>
</feature>
<dbReference type="STRING" id="1423351.A0A074S291"/>
<evidence type="ECO:0000313" key="8">
    <source>
        <dbReference type="EMBL" id="KEP53354.1"/>
    </source>
</evidence>
<evidence type="ECO:0000256" key="6">
    <source>
        <dbReference type="SAM" id="MobiDB-lite"/>
    </source>
</evidence>
<feature type="transmembrane region" description="Helical" evidence="7">
    <location>
        <begin position="39"/>
        <end position="56"/>
    </location>
</feature>
<feature type="compositionally biased region" description="Polar residues" evidence="6">
    <location>
        <begin position="1"/>
        <end position="12"/>
    </location>
</feature>
<accession>A0A074S291</accession>
<dbReference type="GO" id="GO:0015123">
    <property type="term" value="F:acetate transmembrane transporter activity"/>
    <property type="evidence" value="ECO:0007669"/>
    <property type="project" value="TreeGrafter"/>
</dbReference>
<comment type="subcellular location">
    <subcellularLocation>
        <location evidence="1">Membrane</location>
        <topology evidence="1">Multi-pass membrane protein</topology>
    </subcellularLocation>
</comment>
<dbReference type="GO" id="GO:0005886">
    <property type="term" value="C:plasma membrane"/>
    <property type="evidence" value="ECO:0007669"/>
    <property type="project" value="TreeGrafter"/>
</dbReference>
<evidence type="ECO:0000256" key="5">
    <source>
        <dbReference type="ARBA" id="ARBA00023136"/>
    </source>
</evidence>
<dbReference type="NCBIfam" id="NF038013">
    <property type="entry name" value="AceTr_1"/>
    <property type="match status" value="1"/>
</dbReference>
<keyword evidence="3 7" id="KW-0812">Transmembrane</keyword>
<keyword evidence="9" id="KW-1185">Reference proteome</keyword>
<dbReference type="HOGENOM" id="CLU_051062_1_0_1"/>
<feature type="transmembrane region" description="Helical" evidence="7">
    <location>
        <begin position="134"/>
        <end position="153"/>
    </location>
</feature>
<comment type="similarity">
    <text evidence="2">Belongs to the acetate uptake transporter (AceTr) (TC 2.A.96) family.</text>
</comment>
<keyword evidence="5 7" id="KW-0472">Membrane</keyword>
<feature type="transmembrane region" description="Helical" evidence="7">
    <location>
        <begin position="159"/>
        <end position="177"/>
    </location>
</feature>
<comment type="caution">
    <text evidence="8">The sequence shown here is derived from an EMBL/GenBank/DDBJ whole genome shotgun (WGS) entry which is preliminary data.</text>
</comment>
<feature type="transmembrane region" description="Helical" evidence="7">
    <location>
        <begin position="68"/>
        <end position="87"/>
    </location>
</feature>
<sequence length="226" mass="24243">MSAPIDSQSPSEFKTRESYDRSQPGFATYKRRIANPSPLGLFAFALTTWAVSLYAVQTRHIKVANLSLALALALGGLTQLLAAMWEFVTGNTYAVTMFGMLSGFYLSAGTIFWAGSGIEDAYEGTGTWNDALGIYLSAWFIFSVIMLIASIRASVVMTTLWSSIVMTIMLGMISAFVEQVKVQKAAGAFGILTAAIAAWAGAAGIWTKDHAFFDLPTGAHRPDAAV</sequence>
<dbReference type="PANTHER" id="PTHR31123:SF1">
    <property type="entry name" value="ACCUMULATION OF DYADS PROTEIN 2-RELATED"/>
    <property type="match status" value="1"/>
</dbReference>
<name>A0A074S291_9AGAM</name>
<evidence type="ECO:0000256" key="2">
    <source>
        <dbReference type="ARBA" id="ARBA00005587"/>
    </source>
</evidence>